<dbReference type="GO" id="GO:0004308">
    <property type="term" value="F:exo-alpha-sialidase activity"/>
    <property type="evidence" value="ECO:0007669"/>
    <property type="project" value="UniProtKB-EC"/>
</dbReference>
<dbReference type="HOGENOM" id="CLU_024620_0_0_10"/>
<name>A0A060R6P5_9BACT</name>
<keyword evidence="9" id="KW-1185">Reference proteome</keyword>
<dbReference type="CDD" id="cd15482">
    <property type="entry name" value="Sialidase_non-viral"/>
    <property type="match status" value="1"/>
</dbReference>
<dbReference type="EMBL" id="HG934468">
    <property type="protein sequence ID" value="CDN30720.1"/>
    <property type="molecule type" value="Genomic_DNA"/>
</dbReference>
<dbReference type="Proteomes" id="UP000027616">
    <property type="component" value="Chromosome I"/>
</dbReference>
<evidence type="ECO:0000256" key="2">
    <source>
        <dbReference type="ARBA" id="ARBA00009348"/>
    </source>
</evidence>
<dbReference type="EC" id="3.2.1.18" evidence="3"/>
<dbReference type="PATRIC" id="fig|1433126.3.peg.612"/>
<feature type="domain" description="Sialidase N-terminal" evidence="7">
    <location>
        <begin position="19"/>
        <end position="153"/>
    </location>
</feature>
<evidence type="ECO:0000313" key="8">
    <source>
        <dbReference type="EMBL" id="CDN30720.1"/>
    </source>
</evidence>
<dbReference type="PANTHER" id="PTHR10628:SF30">
    <property type="entry name" value="EXO-ALPHA-SIALIDASE"/>
    <property type="match status" value="1"/>
</dbReference>
<evidence type="ECO:0000256" key="5">
    <source>
        <dbReference type="SAM" id="SignalP"/>
    </source>
</evidence>
<proteinExistence type="inferred from homology"/>
<comment type="similarity">
    <text evidence="2">Belongs to the glycosyl hydrolase 33 family.</text>
</comment>
<feature type="domain" description="Sialidase" evidence="6">
    <location>
        <begin position="205"/>
        <end position="483"/>
    </location>
</feature>
<dbReference type="OrthoDB" id="7294637at2"/>
<evidence type="ECO:0000256" key="1">
    <source>
        <dbReference type="ARBA" id="ARBA00000427"/>
    </source>
</evidence>
<dbReference type="eggNOG" id="COG4409">
    <property type="taxonomic scope" value="Bacteria"/>
</dbReference>
<dbReference type="Pfam" id="PF13088">
    <property type="entry name" value="BNR_2"/>
    <property type="match status" value="1"/>
</dbReference>
<dbReference type="Gene3D" id="2.120.10.10">
    <property type="match status" value="1"/>
</dbReference>
<organism evidence="8 9">
    <name type="scientific">Mucinivorans hirudinis</name>
    <dbReference type="NCBI Taxonomy" id="1433126"/>
    <lineage>
        <taxon>Bacteria</taxon>
        <taxon>Pseudomonadati</taxon>
        <taxon>Bacteroidota</taxon>
        <taxon>Bacteroidia</taxon>
        <taxon>Bacteroidales</taxon>
        <taxon>Rikenellaceae</taxon>
        <taxon>Mucinivorans</taxon>
    </lineage>
</organism>
<dbReference type="GO" id="GO:0006689">
    <property type="term" value="P:ganglioside catabolic process"/>
    <property type="evidence" value="ECO:0007669"/>
    <property type="project" value="TreeGrafter"/>
</dbReference>
<dbReference type="GO" id="GO:0005737">
    <property type="term" value="C:cytoplasm"/>
    <property type="evidence" value="ECO:0007669"/>
    <property type="project" value="TreeGrafter"/>
</dbReference>
<evidence type="ECO:0000256" key="4">
    <source>
        <dbReference type="ARBA" id="ARBA00022737"/>
    </source>
</evidence>
<evidence type="ECO:0000256" key="3">
    <source>
        <dbReference type="ARBA" id="ARBA00012733"/>
    </source>
</evidence>
<keyword evidence="8" id="KW-0326">Glycosidase</keyword>
<keyword evidence="8" id="KW-0378">Hydrolase</keyword>
<dbReference type="InterPro" id="IPR008377">
    <property type="entry name" value="Sialidase_trypan"/>
</dbReference>
<dbReference type="InterPro" id="IPR029456">
    <property type="entry name" value="Sialidase_N"/>
</dbReference>
<dbReference type="PANTHER" id="PTHR10628">
    <property type="entry name" value="SIALIDASE"/>
    <property type="match status" value="1"/>
</dbReference>
<dbReference type="InterPro" id="IPR026856">
    <property type="entry name" value="Sialidase_fam"/>
</dbReference>
<dbReference type="KEGG" id="rbc:BN938_0615"/>
<protein>
    <recommendedName>
        <fullName evidence="3">exo-alpha-sialidase</fullName>
        <ecNumber evidence="3">3.2.1.18</ecNumber>
    </recommendedName>
</protein>
<keyword evidence="5" id="KW-0732">Signal</keyword>
<keyword evidence="4" id="KW-0677">Repeat</keyword>
<accession>A0A060R6P5</accession>
<reference evidence="8 9" key="1">
    <citation type="journal article" date="2015" name="Genome Announc.">
        <title>Complete Genome Sequence of the Novel Leech Symbiont Mucinivorans hirudinis M3T.</title>
        <authorList>
            <person name="Nelson M.C."/>
            <person name="Bomar L."/>
            <person name="Graf J."/>
        </authorList>
    </citation>
    <scope>NUCLEOTIDE SEQUENCE [LARGE SCALE GENOMIC DNA]</scope>
    <source>
        <strain evidence="9">M3</strain>
    </source>
</reference>
<gene>
    <name evidence="8" type="ORF">BN938_0615</name>
</gene>
<evidence type="ECO:0000259" key="7">
    <source>
        <dbReference type="Pfam" id="PF14873"/>
    </source>
</evidence>
<evidence type="ECO:0000259" key="6">
    <source>
        <dbReference type="Pfam" id="PF13088"/>
    </source>
</evidence>
<sequence>MKKLLTVFAILLAGAAFAQDTLRVYEPVTPLLINRTNNPYFELSIKPTSAKRVLQGLDIEIDNPKYIKAITLYYTGNQSLAKGYTSDNKFDNPSYAVKKLEIKDVKNKMTLTADQQLFPANNYFWIGVTLDEKTPLTQKISVKLSAAKVNNKNVVIDYQGKQTPRRVGVSVRNGSDDGVAAYRIPGIVTTKKGTLIAVYDIRRNSSVDLQEDIQVGVSRSFDGGATWQPMQIALDMRGYGVLPDAQNGVGDPAILVDDKTGDIIVIGLWSHGIGGLRNFWNSKKNAMQPEEEAAQVVIARSSDDGATWSKPLNITPMVKKPEWGVHLQGPGMGITMKDGTLVFAYQYLGEDNIPKATIISSKDGGKTWKAGSAARENTTEAQVAEIAPGVLMLNMRDNRGGSRAILTTTDLGKTWTEHSTSRSALIEPVCMASFIKADDNIFLFSNPADTKARTNMTIKGSKDKAQSWNEGVMIDNGGCWGYSCLTMIDPETVGILYEGSQSQMTFQAIPLNEILENK</sequence>
<feature type="signal peptide" evidence="5">
    <location>
        <begin position="1"/>
        <end position="18"/>
    </location>
</feature>
<dbReference type="GO" id="GO:0009313">
    <property type="term" value="P:oligosaccharide catabolic process"/>
    <property type="evidence" value="ECO:0007669"/>
    <property type="project" value="TreeGrafter"/>
</dbReference>
<feature type="chain" id="PRO_5001589417" description="exo-alpha-sialidase" evidence="5">
    <location>
        <begin position="19"/>
        <end position="518"/>
    </location>
</feature>
<dbReference type="PRINTS" id="PR01803">
    <property type="entry name" value="TCSIALIDASE"/>
</dbReference>
<dbReference type="Gene3D" id="2.60.40.1290">
    <property type="match status" value="1"/>
</dbReference>
<dbReference type="STRING" id="1433126.BN938_0615"/>
<evidence type="ECO:0000313" key="9">
    <source>
        <dbReference type="Proteomes" id="UP000027616"/>
    </source>
</evidence>
<comment type="catalytic activity">
    <reaction evidence="1">
        <text>Hydrolysis of alpha-(2-&gt;3)-, alpha-(2-&gt;6)-, alpha-(2-&gt;8)- glycosidic linkages of terminal sialic acid residues in oligosaccharides, glycoproteins, glycolipids, colominic acid and synthetic substrates.</text>
        <dbReference type="EC" id="3.2.1.18"/>
    </reaction>
</comment>
<dbReference type="SUPFAM" id="SSF50939">
    <property type="entry name" value="Sialidases"/>
    <property type="match status" value="1"/>
</dbReference>
<dbReference type="GO" id="GO:0016020">
    <property type="term" value="C:membrane"/>
    <property type="evidence" value="ECO:0007669"/>
    <property type="project" value="TreeGrafter"/>
</dbReference>
<dbReference type="InterPro" id="IPR036278">
    <property type="entry name" value="Sialidase_sf"/>
</dbReference>
<dbReference type="AlphaFoldDB" id="A0A060R6P5"/>
<dbReference type="InterPro" id="IPR011040">
    <property type="entry name" value="Sialidase"/>
</dbReference>
<dbReference type="Pfam" id="PF14873">
    <property type="entry name" value="BNR_assoc_N"/>
    <property type="match status" value="1"/>
</dbReference>